<accession>A0A251VQ54</accession>
<dbReference type="PANTHER" id="PTHR31234:SF39">
    <property type="entry name" value="HARPIN-INDUCED PROTEIN 1 CONTAINING PROTEIN, EXPRESSED"/>
    <property type="match status" value="1"/>
</dbReference>
<reference evidence="7 9" key="1">
    <citation type="journal article" date="2017" name="Nature">
        <title>The sunflower genome provides insights into oil metabolism, flowering and Asterid evolution.</title>
        <authorList>
            <person name="Badouin H."/>
            <person name="Gouzy J."/>
            <person name="Grassa C.J."/>
            <person name="Murat F."/>
            <person name="Staton S.E."/>
            <person name="Cottret L."/>
            <person name="Lelandais-Briere C."/>
            <person name="Owens G.L."/>
            <person name="Carrere S."/>
            <person name="Mayjonade B."/>
            <person name="Legrand L."/>
            <person name="Gill N."/>
            <person name="Kane N.C."/>
            <person name="Bowers J.E."/>
            <person name="Hubner S."/>
            <person name="Bellec A."/>
            <person name="Berard A."/>
            <person name="Berges H."/>
            <person name="Blanchet N."/>
            <person name="Boniface M.C."/>
            <person name="Brunel D."/>
            <person name="Catrice O."/>
            <person name="Chaidir N."/>
            <person name="Claudel C."/>
            <person name="Donnadieu C."/>
            <person name="Faraut T."/>
            <person name="Fievet G."/>
            <person name="Helmstetter N."/>
            <person name="King M."/>
            <person name="Knapp S.J."/>
            <person name="Lai Z."/>
            <person name="Le Paslier M.C."/>
            <person name="Lippi Y."/>
            <person name="Lorenzon L."/>
            <person name="Mandel J.R."/>
            <person name="Marage G."/>
            <person name="Marchand G."/>
            <person name="Marquand E."/>
            <person name="Bret-Mestries E."/>
            <person name="Morien E."/>
            <person name="Nambeesan S."/>
            <person name="Nguyen T."/>
            <person name="Pegot-Espagnet P."/>
            <person name="Pouilly N."/>
            <person name="Raftis F."/>
            <person name="Sallet E."/>
            <person name="Schiex T."/>
            <person name="Thomas J."/>
            <person name="Vandecasteele C."/>
            <person name="Vares D."/>
            <person name="Vear F."/>
            <person name="Vautrin S."/>
            <person name="Crespi M."/>
            <person name="Mangin B."/>
            <person name="Burke J.M."/>
            <person name="Salse J."/>
            <person name="Munos S."/>
            <person name="Vincourt P."/>
            <person name="Rieseberg L.H."/>
            <person name="Langlade N.B."/>
        </authorList>
    </citation>
    <scope>NUCLEOTIDE SEQUENCE [LARGE SCALE GENOMIC DNA]</scope>
    <source>
        <strain evidence="9">cv. SF193</strain>
        <tissue evidence="7">Leaves</tissue>
    </source>
</reference>
<dbReference type="OrthoDB" id="669838at2759"/>
<dbReference type="GO" id="GO:0016020">
    <property type="term" value="C:membrane"/>
    <property type="evidence" value="ECO:0007669"/>
    <property type="project" value="UniProtKB-SubCell"/>
</dbReference>
<keyword evidence="2 5" id="KW-0812">Transmembrane</keyword>
<organism evidence="8 9">
    <name type="scientific">Helianthus annuus</name>
    <name type="common">Common sunflower</name>
    <dbReference type="NCBI Taxonomy" id="4232"/>
    <lineage>
        <taxon>Eukaryota</taxon>
        <taxon>Viridiplantae</taxon>
        <taxon>Streptophyta</taxon>
        <taxon>Embryophyta</taxon>
        <taxon>Tracheophyta</taxon>
        <taxon>Spermatophyta</taxon>
        <taxon>Magnoliopsida</taxon>
        <taxon>eudicotyledons</taxon>
        <taxon>Gunneridae</taxon>
        <taxon>Pentapetalae</taxon>
        <taxon>asterids</taxon>
        <taxon>campanulids</taxon>
        <taxon>Asterales</taxon>
        <taxon>Asteraceae</taxon>
        <taxon>Asteroideae</taxon>
        <taxon>Heliantheae alliance</taxon>
        <taxon>Heliantheae</taxon>
        <taxon>Helianthus</taxon>
    </lineage>
</organism>
<dbReference type="PANTHER" id="PTHR31234">
    <property type="entry name" value="LATE EMBRYOGENESIS ABUNDANT (LEA) HYDROXYPROLINE-RICH GLYCOPROTEIN FAMILY"/>
    <property type="match status" value="1"/>
</dbReference>
<proteinExistence type="predicted"/>
<dbReference type="Proteomes" id="UP000215914">
    <property type="component" value="Chromosome 1"/>
</dbReference>
<dbReference type="InterPro" id="IPR044839">
    <property type="entry name" value="NDR1-like"/>
</dbReference>
<dbReference type="FunCoup" id="A0A251VQ54">
    <property type="interactions" value="8"/>
</dbReference>
<dbReference type="EMBL" id="CM007890">
    <property type="protein sequence ID" value="OTG37499.1"/>
    <property type="molecule type" value="Genomic_DNA"/>
</dbReference>
<keyword evidence="3 5" id="KW-1133">Transmembrane helix</keyword>
<protein>
    <submittedName>
        <fullName evidence="7">Late embryogenesis abundant protein, LEA_2 subgroup</fullName>
    </submittedName>
    <submittedName>
        <fullName evidence="8">Putative late embryogenesis abundant protein, LEA-14</fullName>
    </submittedName>
</protein>
<evidence type="ECO:0000259" key="6">
    <source>
        <dbReference type="Pfam" id="PF03168"/>
    </source>
</evidence>
<dbReference type="InterPro" id="IPR004864">
    <property type="entry name" value="LEA_2"/>
</dbReference>
<evidence type="ECO:0000313" key="7">
    <source>
        <dbReference type="EMBL" id="KAF5822723.1"/>
    </source>
</evidence>
<keyword evidence="4 5" id="KW-0472">Membrane</keyword>
<evidence type="ECO:0000313" key="9">
    <source>
        <dbReference type="Proteomes" id="UP000215914"/>
    </source>
</evidence>
<dbReference type="Gramene" id="mRNA:HanXRQr2_Chr01g0030261">
    <property type="protein sequence ID" value="CDS:HanXRQr2_Chr01g0030261.1"/>
    <property type="gene ID" value="HanXRQr2_Chr01g0030261"/>
</dbReference>
<gene>
    <name evidence="8" type="ORF">HannXRQ_Chr01g0019471</name>
    <name evidence="7" type="ORF">HanXRQr2_Chr01g0030261</name>
</gene>
<dbReference type="InParanoid" id="A0A251VQ54"/>
<dbReference type="EMBL" id="MNCJ02000316">
    <property type="protein sequence ID" value="KAF5822723.1"/>
    <property type="molecule type" value="Genomic_DNA"/>
</dbReference>
<dbReference type="Pfam" id="PF03168">
    <property type="entry name" value="LEA_2"/>
    <property type="match status" value="1"/>
</dbReference>
<comment type="subcellular location">
    <subcellularLocation>
        <location evidence="1">Membrane</location>
        <topology evidence="1">Single-pass membrane protein</topology>
    </subcellularLocation>
</comment>
<reference evidence="7" key="3">
    <citation type="submission" date="2020-06" db="EMBL/GenBank/DDBJ databases">
        <title>Helianthus annuus Genome sequencing and assembly Release 2.</title>
        <authorList>
            <person name="Gouzy J."/>
            <person name="Langlade N."/>
            <person name="Munos S."/>
        </authorList>
    </citation>
    <scope>NUCLEOTIDE SEQUENCE</scope>
    <source>
        <tissue evidence="7">Leaves</tissue>
    </source>
</reference>
<dbReference type="OMA" id="ISPFKQR"/>
<sequence>MPEARGPSRQPTVIGPRRSLLIRTIVTLLLALIVMTGLTILVIWLSIKPKRPVYFIKGASINNYTLTKDHHLYASYNLVLMSVNTNKKMHILYKKMDIKILFENVMVARGVIEPWHQHKREKKKFTLDLVSRNVELSGEVSRHLELAKLSDQVVLDVELKSRLKSKLGIWKSRYYHMKVSCEHIVAQFSDSSKESHGSCSTSF</sequence>
<evidence type="ECO:0000313" key="8">
    <source>
        <dbReference type="EMBL" id="OTG37499.1"/>
    </source>
</evidence>
<feature type="domain" description="Late embryogenesis abundant protein LEA-2 subgroup" evidence="6">
    <location>
        <begin position="84"/>
        <end position="181"/>
    </location>
</feature>
<dbReference type="AlphaFoldDB" id="A0A251VQ54"/>
<evidence type="ECO:0000256" key="1">
    <source>
        <dbReference type="ARBA" id="ARBA00004167"/>
    </source>
</evidence>
<dbReference type="GO" id="GO:0098542">
    <property type="term" value="P:defense response to other organism"/>
    <property type="evidence" value="ECO:0007669"/>
    <property type="project" value="InterPro"/>
</dbReference>
<keyword evidence="9" id="KW-1185">Reference proteome</keyword>
<evidence type="ECO:0000256" key="3">
    <source>
        <dbReference type="ARBA" id="ARBA00022989"/>
    </source>
</evidence>
<name>A0A251VQ54_HELAN</name>
<evidence type="ECO:0000256" key="5">
    <source>
        <dbReference type="SAM" id="Phobius"/>
    </source>
</evidence>
<reference evidence="8" key="2">
    <citation type="submission" date="2017-02" db="EMBL/GenBank/DDBJ databases">
        <title>Sunflower complete genome.</title>
        <authorList>
            <person name="Langlade N."/>
            <person name="Munos S."/>
        </authorList>
    </citation>
    <scope>NUCLEOTIDE SEQUENCE [LARGE SCALE GENOMIC DNA]</scope>
    <source>
        <tissue evidence="8">Leaves</tissue>
    </source>
</reference>
<evidence type="ECO:0000256" key="2">
    <source>
        <dbReference type="ARBA" id="ARBA00022692"/>
    </source>
</evidence>
<feature type="transmembrane region" description="Helical" evidence="5">
    <location>
        <begin position="20"/>
        <end position="47"/>
    </location>
</feature>
<evidence type="ECO:0000256" key="4">
    <source>
        <dbReference type="ARBA" id="ARBA00023136"/>
    </source>
</evidence>